<organism evidence="7 8">
    <name type="scientific">Kocuria flava</name>
    <dbReference type="NCBI Taxonomy" id="446860"/>
    <lineage>
        <taxon>Bacteria</taxon>
        <taxon>Bacillati</taxon>
        <taxon>Actinomycetota</taxon>
        <taxon>Actinomycetes</taxon>
        <taxon>Micrococcales</taxon>
        <taxon>Micrococcaceae</taxon>
        <taxon>Kocuria</taxon>
    </lineage>
</organism>
<feature type="domain" description="Nudix hydrolase" evidence="6">
    <location>
        <begin position="2"/>
        <end position="140"/>
    </location>
</feature>
<evidence type="ECO:0000256" key="1">
    <source>
        <dbReference type="ARBA" id="ARBA00001946"/>
    </source>
</evidence>
<gene>
    <name evidence="7" type="ORF">KFL01_25930</name>
</gene>
<dbReference type="Pfam" id="PF00293">
    <property type="entry name" value="NUDIX"/>
    <property type="match status" value="1"/>
</dbReference>
<sequence length="166" mass="17018">MDTRVGAYAVVVRDGAVLLSHWNPRRPGVPGGWSLPGGGMEIGEQPAETAVREVLEETGFTVELDGLLGVHSRHMVAGERLDGLARPFHALRVVYRAHVVAGSLAHEVGGSSDEARWVPLPEVAGLPLVGLVPVALAMAGLIAGDPGTTGPASTGPASTGPAGEDR</sequence>
<dbReference type="EMBL" id="BJZR01000100">
    <property type="protein sequence ID" value="GEO93287.1"/>
    <property type="molecule type" value="Genomic_DNA"/>
</dbReference>
<dbReference type="Proteomes" id="UP000321155">
    <property type="component" value="Unassembled WGS sequence"/>
</dbReference>
<dbReference type="InterPro" id="IPR000086">
    <property type="entry name" value="NUDIX_hydrolase_dom"/>
</dbReference>
<feature type="region of interest" description="Disordered" evidence="5">
    <location>
        <begin position="145"/>
        <end position="166"/>
    </location>
</feature>
<dbReference type="InterPro" id="IPR020476">
    <property type="entry name" value="Nudix_hydrolase"/>
</dbReference>
<proteinExistence type="inferred from homology"/>
<dbReference type="PANTHER" id="PTHR43046:SF2">
    <property type="entry name" value="8-OXO-DGTP DIPHOSPHATASE-RELATED"/>
    <property type="match status" value="1"/>
</dbReference>
<dbReference type="PANTHER" id="PTHR43046">
    <property type="entry name" value="GDP-MANNOSE MANNOSYL HYDROLASE"/>
    <property type="match status" value="1"/>
</dbReference>
<reference evidence="7 8" key="1">
    <citation type="submission" date="2019-07" db="EMBL/GenBank/DDBJ databases">
        <title>Whole genome shotgun sequence of Kocuria flava NBRC 107626.</title>
        <authorList>
            <person name="Hosoyama A."/>
            <person name="Uohara A."/>
            <person name="Ohji S."/>
            <person name="Ichikawa N."/>
        </authorList>
    </citation>
    <scope>NUCLEOTIDE SEQUENCE [LARGE SCALE GENOMIC DNA]</scope>
    <source>
        <strain evidence="7 8">NBRC 107626</strain>
    </source>
</reference>
<dbReference type="InterPro" id="IPR020084">
    <property type="entry name" value="NUDIX_hydrolase_CS"/>
</dbReference>
<comment type="caution">
    <text evidence="7">The sequence shown here is derived from an EMBL/GenBank/DDBJ whole genome shotgun (WGS) entry which is preliminary data.</text>
</comment>
<evidence type="ECO:0000259" key="6">
    <source>
        <dbReference type="PROSITE" id="PS51462"/>
    </source>
</evidence>
<evidence type="ECO:0000256" key="5">
    <source>
        <dbReference type="SAM" id="MobiDB-lite"/>
    </source>
</evidence>
<evidence type="ECO:0000313" key="8">
    <source>
        <dbReference type="Proteomes" id="UP000321155"/>
    </source>
</evidence>
<name>A0ABQ0X6N4_9MICC</name>
<evidence type="ECO:0000313" key="7">
    <source>
        <dbReference type="EMBL" id="GEO93287.1"/>
    </source>
</evidence>
<keyword evidence="8" id="KW-1185">Reference proteome</keyword>
<evidence type="ECO:0000256" key="2">
    <source>
        <dbReference type="ARBA" id="ARBA00005582"/>
    </source>
</evidence>
<dbReference type="Gene3D" id="3.90.79.10">
    <property type="entry name" value="Nucleoside Triphosphate Pyrophosphohydrolase"/>
    <property type="match status" value="1"/>
</dbReference>
<keyword evidence="3 4" id="KW-0378">Hydrolase</keyword>
<dbReference type="PROSITE" id="PS00893">
    <property type="entry name" value="NUDIX_BOX"/>
    <property type="match status" value="1"/>
</dbReference>
<dbReference type="CDD" id="cd02883">
    <property type="entry name" value="NUDIX_Hydrolase"/>
    <property type="match status" value="1"/>
</dbReference>
<dbReference type="PRINTS" id="PR00502">
    <property type="entry name" value="NUDIXFAMILY"/>
</dbReference>
<dbReference type="InterPro" id="IPR015797">
    <property type="entry name" value="NUDIX_hydrolase-like_dom_sf"/>
</dbReference>
<dbReference type="SUPFAM" id="SSF55811">
    <property type="entry name" value="Nudix"/>
    <property type="match status" value="1"/>
</dbReference>
<dbReference type="PROSITE" id="PS51462">
    <property type="entry name" value="NUDIX"/>
    <property type="match status" value="1"/>
</dbReference>
<accession>A0ABQ0X6N4</accession>
<comment type="similarity">
    <text evidence="2 4">Belongs to the Nudix hydrolase family.</text>
</comment>
<protein>
    <recommendedName>
        <fullName evidence="6">Nudix hydrolase domain-containing protein</fullName>
    </recommendedName>
</protein>
<comment type="cofactor">
    <cofactor evidence="1">
        <name>Mg(2+)</name>
        <dbReference type="ChEBI" id="CHEBI:18420"/>
    </cofactor>
</comment>
<evidence type="ECO:0000256" key="4">
    <source>
        <dbReference type="RuleBase" id="RU003476"/>
    </source>
</evidence>
<evidence type="ECO:0000256" key="3">
    <source>
        <dbReference type="ARBA" id="ARBA00022801"/>
    </source>
</evidence>